<evidence type="ECO:0000256" key="1">
    <source>
        <dbReference type="SAM" id="MobiDB-lite"/>
    </source>
</evidence>
<dbReference type="Proteomes" id="UP000825679">
    <property type="component" value="Chromosome"/>
</dbReference>
<reference evidence="2 3" key="1">
    <citation type="submission" date="2021-08" db="EMBL/GenBank/DDBJ databases">
        <title>complete genome sequencing of Deefgea sp. D25.</title>
        <authorList>
            <person name="Bae J.-W."/>
            <person name="Gim D.-H."/>
        </authorList>
    </citation>
    <scope>NUCLEOTIDE SEQUENCE [LARGE SCALE GENOMIC DNA]</scope>
    <source>
        <strain evidence="2 3">D25</strain>
    </source>
</reference>
<accession>A0ABX8Z9W4</accession>
<protein>
    <submittedName>
        <fullName evidence="2">Uncharacterized protein</fullName>
    </submittedName>
</protein>
<feature type="region of interest" description="Disordered" evidence="1">
    <location>
        <begin position="173"/>
        <end position="197"/>
    </location>
</feature>
<evidence type="ECO:0000313" key="3">
    <source>
        <dbReference type="Proteomes" id="UP000825679"/>
    </source>
</evidence>
<dbReference type="EMBL" id="CP081150">
    <property type="protein sequence ID" value="QZA78134.1"/>
    <property type="molecule type" value="Genomic_DNA"/>
</dbReference>
<keyword evidence="3" id="KW-1185">Reference proteome</keyword>
<proteinExistence type="predicted"/>
<gene>
    <name evidence="2" type="ORF">K4H28_01480</name>
</gene>
<sequence length="229" mass="26007">MVGGIFVPQLKSNKNAQILFIDPEPDADLIKILSFPEEVVASAVRRQSLAKSLAMSGLSITATGLNNERTNEKDLNLIRNIEKGELTLNQFKESEAGWKKSIQIQAVNDEFEKSRIYTTELTIEIPRELTKALQESFNQAGNLEVEFLNNWLQSRILANRSYKEQIVQNETIEKPSEKDYEERSNQEKKPTIFKNPDDFKLIKTNEEEKKSSSLVTPAGISFSITINEV</sequence>
<dbReference type="RefSeq" id="WP_221006509.1">
    <property type="nucleotide sequence ID" value="NZ_CP081150.1"/>
</dbReference>
<organism evidence="2 3">
    <name type="scientific">Deefgea tanakiae</name>
    <dbReference type="NCBI Taxonomy" id="2865840"/>
    <lineage>
        <taxon>Bacteria</taxon>
        <taxon>Pseudomonadati</taxon>
        <taxon>Pseudomonadota</taxon>
        <taxon>Betaproteobacteria</taxon>
        <taxon>Neisseriales</taxon>
        <taxon>Chitinibacteraceae</taxon>
        <taxon>Deefgea</taxon>
    </lineage>
</organism>
<evidence type="ECO:0000313" key="2">
    <source>
        <dbReference type="EMBL" id="QZA78134.1"/>
    </source>
</evidence>
<name>A0ABX8Z9W4_9NEIS</name>